<dbReference type="PANTHER" id="PTHR12121:SF85">
    <property type="entry name" value="CARBON CATABOLITE REPRESSOR PROTEIN 4 HOMOLOG 6"/>
    <property type="match status" value="1"/>
</dbReference>
<protein>
    <submittedName>
        <fullName evidence="4">Carbon catabolite repressor protein 4 homolog 6-like isoform X1</fullName>
    </submittedName>
</protein>
<accession>A0A8B8JDM8</accession>
<evidence type="ECO:0000313" key="3">
    <source>
        <dbReference type="Proteomes" id="UP000694853"/>
    </source>
</evidence>
<evidence type="ECO:0000313" key="4">
    <source>
        <dbReference type="RefSeq" id="XP_027329481.1"/>
    </source>
</evidence>
<evidence type="ECO:0000259" key="2">
    <source>
        <dbReference type="Pfam" id="PF03372"/>
    </source>
</evidence>
<feature type="compositionally biased region" description="Pro residues" evidence="1">
    <location>
        <begin position="87"/>
        <end position="96"/>
    </location>
</feature>
<dbReference type="InterPro" id="IPR005135">
    <property type="entry name" value="Endo/exonuclease/phosphatase"/>
</dbReference>
<dbReference type="RefSeq" id="XP_027329481.1">
    <property type="nucleotide sequence ID" value="XM_027473680.1"/>
</dbReference>
<dbReference type="GeneID" id="113845943"/>
<dbReference type="SUPFAM" id="SSF56219">
    <property type="entry name" value="DNase I-like"/>
    <property type="match status" value="1"/>
</dbReference>
<dbReference type="Pfam" id="PF03372">
    <property type="entry name" value="Exo_endo_phos"/>
    <property type="match status" value="1"/>
</dbReference>
<feature type="compositionally biased region" description="Low complexity" evidence="1">
    <location>
        <begin position="21"/>
        <end position="31"/>
    </location>
</feature>
<feature type="region of interest" description="Disordered" evidence="1">
    <location>
        <begin position="512"/>
        <end position="540"/>
    </location>
</feature>
<keyword evidence="3" id="KW-1185">Reference proteome</keyword>
<feature type="compositionally biased region" description="Pro residues" evidence="1">
    <location>
        <begin position="104"/>
        <end position="116"/>
    </location>
</feature>
<name>A0A8B8JDM8_ABRPR</name>
<feature type="domain" description="Endonuclease/exonuclease/phosphatase" evidence="2">
    <location>
        <begin position="196"/>
        <end position="366"/>
    </location>
</feature>
<reference evidence="4" key="2">
    <citation type="submission" date="2025-08" db="UniProtKB">
        <authorList>
            <consortium name="RefSeq"/>
        </authorList>
    </citation>
    <scope>IDENTIFICATION</scope>
    <source>
        <tissue evidence="4">Young leaves</tissue>
    </source>
</reference>
<sequence>MRRSPPTIHFLAATATDAGTGTAITMSSSSHQRGRGRGFSGRLYSGGRGQFVTGDAHFQSVRDANLGFRRGERGSFANQTQHHQNPPYNPRAPSPPQHHKPQFRHPPPQFRPPPPSDNRQAFRPPPHIRPRPPDYRDWELALTPPPPPHCERFKVLSYNILADYLALDHRNKLYFHIPRYMLDWQWRKRNIIFELGLWSADIMCLQEVDRFHELADELKLKGYLGIWKMRTGNPVDGCAIFWQTSRFNLLYEEFIEFNKLGLRDNVAQICVLESINQNGSLPSSLTGSRKVVVCNIHVLYNPNRGEIKLGQVRVLLDKANAVSKLWDDAPVVICGDFNCTPKSPLYNFIAEQKLDLSGIARNKVSGQASAIICPPKLWGPNSSERSANGLVQATSTDGVKEVIEKNNSLSDMQNLDTKSNSLENQCQTVLDMSVKSLTNVESGKENGVYAGKDTQETAVVHSNIFHEVDRIKEEPNPSYNESRRHIDHVNGEIQDITPETASASEAVHRDTTGMGCNEHISDEVPTSSKELLSRKSNLHGPEGDKHVEFDCFLTSLLEDNQPSRVKIDLGSTDVVNVEISSTKPSSQISVSNAFEAPQTEYGDISSCEVTDNDQNNSLSTSYLADKSHQWSNIDVPLDEKLEKSFLDETDKTNIGSENICEDDNAFISSLHNSEGITLDLDSSMKSDLEKSYQFEELDSASNNLVVPVESNQVEDDLSPSDTFKSIDAEETSYYNPSLWTPMEIETATGNAECTFLEHPLSLRSTYTEAMDCSGTRDPHGEPLVTSYNRCFSGTVDYIWRTKGLQTIRVLAPMPKHAMEWTPGFPTKKWGSDHIALVSELAFLKDGTDTGTYIK</sequence>
<evidence type="ECO:0000256" key="1">
    <source>
        <dbReference type="SAM" id="MobiDB-lite"/>
    </source>
</evidence>
<dbReference type="KEGG" id="aprc:113845943"/>
<dbReference type="Proteomes" id="UP000694853">
    <property type="component" value="Unplaced"/>
</dbReference>
<feature type="region of interest" description="Disordered" evidence="1">
    <location>
        <begin position="21"/>
        <end position="42"/>
    </location>
</feature>
<feature type="region of interest" description="Disordered" evidence="1">
    <location>
        <begin position="78"/>
        <end position="140"/>
    </location>
</feature>
<dbReference type="Gene3D" id="3.60.10.10">
    <property type="entry name" value="Endonuclease/exonuclease/phosphatase"/>
    <property type="match status" value="2"/>
</dbReference>
<dbReference type="PANTHER" id="PTHR12121">
    <property type="entry name" value="CARBON CATABOLITE REPRESSOR PROTEIN 4"/>
    <property type="match status" value="1"/>
</dbReference>
<gene>
    <name evidence="4" type="primary">LOC113845943</name>
</gene>
<dbReference type="InterPro" id="IPR036691">
    <property type="entry name" value="Endo/exonu/phosph_ase_sf"/>
</dbReference>
<dbReference type="OrthoDB" id="428734at2759"/>
<dbReference type="AlphaFoldDB" id="A0A8B8JDM8"/>
<dbReference type="GO" id="GO:0000175">
    <property type="term" value="F:3'-5'-RNA exonuclease activity"/>
    <property type="evidence" value="ECO:0007669"/>
    <property type="project" value="TreeGrafter"/>
</dbReference>
<reference evidence="3" key="1">
    <citation type="journal article" date="2019" name="Toxins">
        <title>Detection of Abrin-Like and Prepropulchellin-Like Toxin Genes and Transcripts Using Whole Genome Sequencing and Full-Length Transcript Sequencing of Abrus precatorius.</title>
        <authorList>
            <person name="Hovde B.T."/>
            <person name="Daligault H.E."/>
            <person name="Hanschen E.R."/>
            <person name="Kunde Y.A."/>
            <person name="Johnson M.B."/>
            <person name="Starkenburg S.R."/>
            <person name="Johnson S.L."/>
        </authorList>
    </citation>
    <scope>NUCLEOTIDE SEQUENCE [LARGE SCALE GENOMIC DNA]</scope>
</reference>
<dbReference type="InterPro" id="IPR050410">
    <property type="entry name" value="CCR4/nocturin_mRNA_transcr"/>
</dbReference>
<organism evidence="3 4">
    <name type="scientific">Abrus precatorius</name>
    <name type="common">Indian licorice</name>
    <name type="synonym">Glycine abrus</name>
    <dbReference type="NCBI Taxonomy" id="3816"/>
    <lineage>
        <taxon>Eukaryota</taxon>
        <taxon>Viridiplantae</taxon>
        <taxon>Streptophyta</taxon>
        <taxon>Embryophyta</taxon>
        <taxon>Tracheophyta</taxon>
        <taxon>Spermatophyta</taxon>
        <taxon>Magnoliopsida</taxon>
        <taxon>eudicotyledons</taxon>
        <taxon>Gunneridae</taxon>
        <taxon>Pentapetalae</taxon>
        <taxon>rosids</taxon>
        <taxon>fabids</taxon>
        <taxon>Fabales</taxon>
        <taxon>Fabaceae</taxon>
        <taxon>Papilionoideae</taxon>
        <taxon>50 kb inversion clade</taxon>
        <taxon>NPAAA clade</taxon>
        <taxon>indigoferoid/millettioid clade</taxon>
        <taxon>Abreae</taxon>
        <taxon>Abrus</taxon>
    </lineage>
</organism>
<proteinExistence type="predicted"/>